<dbReference type="Proteomes" id="UP001519654">
    <property type="component" value="Unassembled WGS sequence"/>
</dbReference>
<reference evidence="2 3" key="1">
    <citation type="submission" date="2021-06" db="EMBL/GenBank/DDBJ databases">
        <title>Actinoplanes lichenicola sp. nov., and Actinoplanes ovalisporus sp. nov., isolated from lichen in Thailand.</title>
        <authorList>
            <person name="Saeng-In P."/>
            <person name="Kanchanasin P."/>
            <person name="Yuki M."/>
            <person name="Kudo T."/>
            <person name="Ohkuma M."/>
            <person name="Phongsopitanun W."/>
            <person name="Tanasupawat S."/>
        </authorList>
    </citation>
    <scope>NUCLEOTIDE SEQUENCE [LARGE SCALE GENOMIC DNA]</scope>
    <source>
        <strain evidence="2 3">NBRC 110975</strain>
    </source>
</reference>
<evidence type="ECO:0008006" key="4">
    <source>
        <dbReference type="Google" id="ProtNLM"/>
    </source>
</evidence>
<comment type="caution">
    <text evidence="2">The sequence shown here is derived from an EMBL/GenBank/DDBJ whole genome shotgun (WGS) entry which is preliminary data.</text>
</comment>
<sequence length="53" mass="5723">MENQEPEPVDPLEADDDLLAELSPALRAAIERVRSPDTLEGPGGFNSFVDADL</sequence>
<evidence type="ECO:0000313" key="3">
    <source>
        <dbReference type="Proteomes" id="UP001519654"/>
    </source>
</evidence>
<name>A0ABS5YYJ7_9ACTN</name>
<evidence type="ECO:0000256" key="1">
    <source>
        <dbReference type="SAM" id="MobiDB-lite"/>
    </source>
</evidence>
<keyword evidence="3" id="KW-1185">Reference proteome</keyword>
<gene>
    <name evidence="2" type="ORF">KOI35_33880</name>
</gene>
<protein>
    <recommendedName>
        <fullName evidence="4">FXSXX-COOH protein</fullName>
    </recommendedName>
</protein>
<feature type="compositionally biased region" description="Acidic residues" evidence="1">
    <location>
        <begin position="1"/>
        <end position="19"/>
    </location>
</feature>
<accession>A0ABS5YYJ7</accession>
<evidence type="ECO:0000313" key="2">
    <source>
        <dbReference type="EMBL" id="MBU2668515.1"/>
    </source>
</evidence>
<dbReference type="EMBL" id="JAHKKG010000011">
    <property type="protein sequence ID" value="MBU2668515.1"/>
    <property type="molecule type" value="Genomic_DNA"/>
</dbReference>
<feature type="region of interest" description="Disordered" evidence="1">
    <location>
        <begin position="1"/>
        <end position="20"/>
    </location>
</feature>
<feature type="region of interest" description="Disordered" evidence="1">
    <location>
        <begin position="34"/>
        <end position="53"/>
    </location>
</feature>
<proteinExistence type="predicted"/>
<dbReference type="RefSeq" id="WP_215792761.1">
    <property type="nucleotide sequence ID" value="NZ_JAHKKG010000011.1"/>
</dbReference>
<organism evidence="2 3">
    <name type="scientific">Paractinoplanes bogorensis</name>
    <dbReference type="NCBI Taxonomy" id="1610840"/>
    <lineage>
        <taxon>Bacteria</taxon>
        <taxon>Bacillati</taxon>
        <taxon>Actinomycetota</taxon>
        <taxon>Actinomycetes</taxon>
        <taxon>Micromonosporales</taxon>
        <taxon>Micromonosporaceae</taxon>
        <taxon>Paractinoplanes</taxon>
    </lineage>
</organism>